<sequence length="587" mass="62079">MPVAFVLSIGGVDGDFQVGALRYLHNRGIIPDIVCGSSAGAINAAAIAQGEGGLDVLEATWLGLNDTSDLYVDQPWLSNLPGEVRGLLTQNLFKAVGAVGVPGLLRAALGSGPLGIPVILLGAIVTLRSLNQVKGAVDQFLQQNSTADPSPLERRIFDGLNRPTVPTFPLGTKLRIAVTQLEGGQLRLVNEHGQFIDPDESGRFSTPSEEPAVDLTQAVLASGAIPLFFPPVRLNRYHYIDGGARTFLPVQAALDAGATRVFAIAGPPTGVVTPYKTGIPAVDNSGFGIVSGKVVGIAYDSMLFNALNPPGHFAVPTVVIQRTLKNLSLGMNVEPGLIWIAMGYGYMRAADVLHAAGDPDLLKRLSENSDAITNLRIGIWVEECGAHGRRPPEFFAGALPAAPRGGWLASVRSKKQALAELVMERLALFGKVHPHVGVTPNSVNFMDTVIGREASRVLIVRNMSAGPVPPDAAKWWMGWERHPWPAMAPDPWSVSPAVRPPTAVLPTTSIHINVPSVPPPFRIGHALGDHPVGGSLPEGGTIPIKVSFTPRDENLVSETLTIHSDAGSATVRLTGQGVRLLKAVTRA</sequence>
<organism evidence="6 7">
    <name type="scientific">Candidatus Segetimicrobium genomatis</name>
    <dbReference type="NCBI Taxonomy" id="2569760"/>
    <lineage>
        <taxon>Bacteria</taxon>
        <taxon>Bacillati</taxon>
        <taxon>Candidatus Sysuimicrobiota</taxon>
        <taxon>Candidatus Sysuimicrobiia</taxon>
        <taxon>Candidatus Sysuimicrobiales</taxon>
        <taxon>Candidatus Segetimicrobiaceae</taxon>
        <taxon>Candidatus Segetimicrobium</taxon>
    </lineage>
</organism>
<dbReference type="InterPro" id="IPR013783">
    <property type="entry name" value="Ig-like_fold"/>
</dbReference>
<evidence type="ECO:0000256" key="1">
    <source>
        <dbReference type="ARBA" id="ARBA00022801"/>
    </source>
</evidence>
<dbReference type="Gene3D" id="3.40.1090.10">
    <property type="entry name" value="Cytosolic phospholipase A2 catalytic domain"/>
    <property type="match status" value="2"/>
</dbReference>
<evidence type="ECO:0000259" key="5">
    <source>
        <dbReference type="PROSITE" id="PS51635"/>
    </source>
</evidence>
<feature type="short sequence motif" description="GXSXG" evidence="4">
    <location>
        <begin position="36"/>
        <end position="40"/>
    </location>
</feature>
<dbReference type="InterPro" id="IPR002641">
    <property type="entry name" value="PNPLA_dom"/>
</dbReference>
<dbReference type="SUPFAM" id="SSF52151">
    <property type="entry name" value="FabD/lysophospholipase-like"/>
    <property type="match status" value="1"/>
</dbReference>
<keyword evidence="2 4" id="KW-0442">Lipid degradation</keyword>
<dbReference type="EMBL" id="VBAK01000115">
    <property type="protein sequence ID" value="TMI90050.1"/>
    <property type="molecule type" value="Genomic_DNA"/>
</dbReference>
<comment type="caution">
    <text evidence="4">Lacks conserved residue(s) required for the propagation of feature annotation.</text>
</comment>
<evidence type="ECO:0000256" key="4">
    <source>
        <dbReference type="PROSITE-ProRule" id="PRU01161"/>
    </source>
</evidence>
<dbReference type="InterPro" id="IPR016035">
    <property type="entry name" value="Acyl_Trfase/lysoPLipase"/>
</dbReference>
<feature type="active site" description="Nucleophile" evidence="4">
    <location>
        <position position="38"/>
    </location>
</feature>
<feature type="active site" description="Proton acceptor" evidence="4">
    <location>
        <position position="241"/>
    </location>
</feature>
<proteinExistence type="predicted"/>
<protein>
    <recommendedName>
        <fullName evidence="5">PNPLA domain-containing protein</fullName>
    </recommendedName>
</protein>
<keyword evidence="1 4" id="KW-0378">Hydrolase</keyword>
<comment type="caution">
    <text evidence="6">The sequence shown here is derived from an EMBL/GenBank/DDBJ whole genome shotgun (WGS) entry which is preliminary data.</text>
</comment>
<reference evidence="6 7" key="1">
    <citation type="journal article" date="2019" name="Nat. Microbiol.">
        <title>Mediterranean grassland soil C-N compound turnover is dependent on rainfall and depth, and is mediated by genomically divergent microorganisms.</title>
        <authorList>
            <person name="Diamond S."/>
            <person name="Andeer P.F."/>
            <person name="Li Z."/>
            <person name="Crits-Christoph A."/>
            <person name="Burstein D."/>
            <person name="Anantharaman K."/>
            <person name="Lane K.R."/>
            <person name="Thomas B.C."/>
            <person name="Pan C."/>
            <person name="Northen T.R."/>
            <person name="Banfield J.F."/>
        </authorList>
    </citation>
    <scope>NUCLEOTIDE SEQUENCE [LARGE SCALE GENOMIC DNA]</scope>
    <source>
        <strain evidence="6">NP_3</strain>
    </source>
</reference>
<evidence type="ECO:0000256" key="3">
    <source>
        <dbReference type="ARBA" id="ARBA00023098"/>
    </source>
</evidence>
<feature type="short sequence motif" description="DGA/G" evidence="4">
    <location>
        <begin position="241"/>
        <end position="243"/>
    </location>
</feature>
<evidence type="ECO:0000313" key="6">
    <source>
        <dbReference type="EMBL" id="TMI90050.1"/>
    </source>
</evidence>
<dbReference type="GO" id="GO:0016042">
    <property type="term" value="P:lipid catabolic process"/>
    <property type="evidence" value="ECO:0007669"/>
    <property type="project" value="UniProtKB-UniRule"/>
</dbReference>
<evidence type="ECO:0000256" key="2">
    <source>
        <dbReference type="ARBA" id="ARBA00022963"/>
    </source>
</evidence>
<evidence type="ECO:0000313" key="7">
    <source>
        <dbReference type="Proteomes" id="UP000318509"/>
    </source>
</evidence>
<dbReference type="PANTHER" id="PTHR14226">
    <property type="entry name" value="NEUROPATHY TARGET ESTERASE/SWISS CHEESE D.MELANOGASTER"/>
    <property type="match status" value="1"/>
</dbReference>
<feature type="domain" description="PNPLA" evidence="5">
    <location>
        <begin position="5"/>
        <end position="254"/>
    </location>
</feature>
<dbReference type="GO" id="GO:0016787">
    <property type="term" value="F:hydrolase activity"/>
    <property type="evidence" value="ECO:0007669"/>
    <property type="project" value="UniProtKB-UniRule"/>
</dbReference>
<keyword evidence="3 4" id="KW-0443">Lipid metabolism</keyword>
<dbReference type="Gene3D" id="2.60.40.10">
    <property type="entry name" value="Immunoglobulins"/>
    <property type="match status" value="1"/>
</dbReference>
<dbReference type="Pfam" id="PF01734">
    <property type="entry name" value="Patatin"/>
    <property type="match status" value="1"/>
</dbReference>
<dbReference type="InterPro" id="IPR050301">
    <property type="entry name" value="NTE"/>
</dbReference>
<dbReference type="PROSITE" id="PS51635">
    <property type="entry name" value="PNPLA"/>
    <property type="match status" value="1"/>
</dbReference>
<dbReference type="AlphaFoldDB" id="A0A537K2R5"/>
<name>A0A537K2R5_9BACT</name>
<accession>A0A537K2R5</accession>
<dbReference type="Proteomes" id="UP000318509">
    <property type="component" value="Unassembled WGS sequence"/>
</dbReference>
<gene>
    <name evidence="6" type="ORF">E6H00_07590</name>
</gene>
<dbReference type="PANTHER" id="PTHR14226:SF57">
    <property type="entry name" value="BLR7027 PROTEIN"/>
    <property type="match status" value="1"/>
</dbReference>